<evidence type="ECO:0000313" key="4">
    <source>
        <dbReference type="Proteomes" id="UP000190435"/>
    </source>
</evidence>
<dbReference type="Proteomes" id="UP000190435">
    <property type="component" value="Unassembled WGS sequence"/>
</dbReference>
<dbReference type="Gene3D" id="3.40.30.10">
    <property type="entry name" value="Glutaredoxin"/>
    <property type="match status" value="1"/>
</dbReference>
<dbReference type="Proteomes" id="UP000255279">
    <property type="component" value="Unassembled WGS sequence"/>
</dbReference>
<dbReference type="OrthoDB" id="9796554at2"/>
<dbReference type="CDD" id="cd03011">
    <property type="entry name" value="TlpA_like_ScsD_MtbDsbE"/>
    <property type="match status" value="1"/>
</dbReference>
<dbReference type="STRING" id="34060.B0181_06180"/>
<dbReference type="SUPFAM" id="SSF52833">
    <property type="entry name" value="Thioredoxin-like"/>
    <property type="match status" value="1"/>
</dbReference>
<dbReference type="PROSITE" id="PS51352">
    <property type="entry name" value="THIOREDOXIN_2"/>
    <property type="match status" value="1"/>
</dbReference>
<protein>
    <submittedName>
        <fullName evidence="2">Protein disulfide oxidoreductase</fullName>
    </submittedName>
    <submittedName>
        <fullName evidence="3">Stage IV sporulation protein H</fullName>
    </submittedName>
</protein>
<gene>
    <name evidence="3" type="primary">stoA</name>
    <name evidence="2" type="ORF">B0181_06180</name>
    <name evidence="3" type="ORF">NCTC10293_00568</name>
</gene>
<dbReference type="PANTHER" id="PTHR42852:SF17">
    <property type="entry name" value="THIOREDOXIN-LIKE PROTEIN HI_1115"/>
    <property type="match status" value="1"/>
</dbReference>
<evidence type="ECO:0000259" key="1">
    <source>
        <dbReference type="PROSITE" id="PS51352"/>
    </source>
</evidence>
<sequence length="172" mass="18785">MTQAKPAHKVLSLLKNLLLYALMFLAIYTAVNFWRAPAAPAAPAFAITNADGQRTDLLAKSHDEAMLVYFWGTWCGVCRLTSPNVQALHADGQPVITVAVASGDDAELGAYLNAHGYTFATLNDDSGEMFRTWQGQVTPSFAIIKDGKAVQTFTGIAPLWSLRLRLWWANLA</sequence>
<dbReference type="EMBL" id="UGQE01000001">
    <property type="protein sequence ID" value="STZ10238.1"/>
    <property type="molecule type" value="Genomic_DNA"/>
</dbReference>
<dbReference type="PANTHER" id="PTHR42852">
    <property type="entry name" value="THIOL:DISULFIDE INTERCHANGE PROTEIN DSBE"/>
    <property type="match status" value="1"/>
</dbReference>
<feature type="domain" description="Thioredoxin" evidence="1">
    <location>
        <begin position="36"/>
        <end position="172"/>
    </location>
</feature>
<evidence type="ECO:0000313" key="2">
    <source>
        <dbReference type="EMBL" id="OOR89559.1"/>
    </source>
</evidence>
<dbReference type="RefSeq" id="WP_078276638.1">
    <property type="nucleotide sequence ID" value="NZ_MUXU01000038.1"/>
</dbReference>
<dbReference type="AlphaFoldDB" id="A0A1T0A1U8"/>
<evidence type="ECO:0000313" key="5">
    <source>
        <dbReference type="Proteomes" id="UP000255279"/>
    </source>
</evidence>
<accession>A0A1T0A1U8</accession>
<dbReference type="EMBL" id="MUXU01000038">
    <property type="protein sequence ID" value="OOR89559.1"/>
    <property type="molecule type" value="Genomic_DNA"/>
</dbReference>
<name>A0A1T0A1U8_9GAMM</name>
<dbReference type="InterPro" id="IPR050553">
    <property type="entry name" value="Thioredoxin_ResA/DsbE_sf"/>
</dbReference>
<proteinExistence type="predicted"/>
<reference evidence="2 4" key="1">
    <citation type="submission" date="2017-02" db="EMBL/GenBank/DDBJ databases">
        <title>Draft genome sequence of Moraxella caviae CCUG 355 type strain.</title>
        <authorList>
            <person name="Engstrom-Jakobsson H."/>
            <person name="Salva-Serra F."/>
            <person name="Thorell K."/>
            <person name="Gonzales-Siles L."/>
            <person name="Karlsson R."/>
            <person name="Boulund F."/>
            <person name="Engstrand L."/>
            <person name="Moore E."/>
        </authorList>
    </citation>
    <scope>NUCLEOTIDE SEQUENCE [LARGE SCALE GENOMIC DNA]</scope>
    <source>
        <strain evidence="2 4">CCUG 355</strain>
    </source>
</reference>
<dbReference type="InterPro" id="IPR013740">
    <property type="entry name" value="Redoxin"/>
</dbReference>
<evidence type="ECO:0000313" key="3">
    <source>
        <dbReference type="EMBL" id="STZ10238.1"/>
    </source>
</evidence>
<organism evidence="2 4">
    <name type="scientific">Moraxella caviae</name>
    <dbReference type="NCBI Taxonomy" id="34060"/>
    <lineage>
        <taxon>Bacteria</taxon>
        <taxon>Pseudomonadati</taxon>
        <taxon>Pseudomonadota</taxon>
        <taxon>Gammaproteobacteria</taxon>
        <taxon>Moraxellales</taxon>
        <taxon>Moraxellaceae</taxon>
        <taxon>Moraxella</taxon>
    </lineage>
</organism>
<keyword evidence="4" id="KW-1185">Reference proteome</keyword>
<dbReference type="InterPro" id="IPR036249">
    <property type="entry name" value="Thioredoxin-like_sf"/>
</dbReference>
<dbReference type="GO" id="GO:0016491">
    <property type="term" value="F:oxidoreductase activity"/>
    <property type="evidence" value="ECO:0007669"/>
    <property type="project" value="InterPro"/>
</dbReference>
<reference evidence="3 5" key="2">
    <citation type="submission" date="2018-06" db="EMBL/GenBank/DDBJ databases">
        <authorList>
            <consortium name="Pathogen Informatics"/>
            <person name="Doyle S."/>
        </authorList>
    </citation>
    <scope>NUCLEOTIDE SEQUENCE [LARGE SCALE GENOMIC DNA]</scope>
    <source>
        <strain evidence="3 5">NCTC10293</strain>
    </source>
</reference>
<dbReference type="InterPro" id="IPR013766">
    <property type="entry name" value="Thioredoxin_domain"/>
</dbReference>
<dbReference type="Pfam" id="PF08534">
    <property type="entry name" value="Redoxin"/>
    <property type="match status" value="1"/>
</dbReference>